<name>A0A2S7EMZ0_9XANT</name>
<accession>A0A2S7EMZ0</accession>
<sequence length="147" mass="16671">MVDHKKVVFDIKQDADGYPPVTQEGLWSRLLPNGNFVIDNIPFYVAGISSEDEIEAESIDGELRFKKLLKPSGISTFWLILADPETNAKVRAHLEYLGCKSEYNQYIGLIAVEIPSSTPIHPFLDYIMEEKENGTLDFEESALRHKL</sequence>
<proteinExistence type="predicted"/>
<dbReference type="EMBL" id="MDEG01000059">
    <property type="protein sequence ID" value="PPU92366.1"/>
    <property type="molecule type" value="Genomic_DNA"/>
</dbReference>
<dbReference type="AlphaFoldDB" id="A0A2S7EMZ0"/>
<gene>
    <name evidence="1" type="ORF">XhyaCFBP1156_21075</name>
</gene>
<keyword evidence="2" id="KW-1185">Reference proteome</keyword>
<dbReference type="OrthoDB" id="8617673at2"/>
<reference evidence="2" key="1">
    <citation type="submission" date="2016-08" db="EMBL/GenBank/DDBJ databases">
        <authorList>
            <person name="Merda D."/>
            <person name="Briand M."/>
            <person name="Taghouti G."/>
            <person name="Carrere S."/>
            <person name="Gouzy J."/>
            <person name="Portier P."/>
            <person name="Jacques M.-A."/>
            <person name="Fischer-Le Saux M."/>
        </authorList>
    </citation>
    <scope>NUCLEOTIDE SEQUENCE [LARGE SCALE GENOMIC DNA]</scope>
    <source>
        <strain evidence="2">CFBP1156</strain>
    </source>
</reference>
<protein>
    <submittedName>
        <fullName evidence="1">DUF4265 domain-containing protein</fullName>
    </submittedName>
</protein>
<dbReference type="Proteomes" id="UP000238261">
    <property type="component" value="Unassembled WGS sequence"/>
</dbReference>
<organism evidence="1 2">
    <name type="scientific">Xanthomonas hyacinthi</name>
    <dbReference type="NCBI Taxonomy" id="56455"/>
    <lineage>
        <taxon>Bacteria</taxon>
        <taxon>Pseudomonadati</taxon>
        <taxon>Pseudomonadota</taxon>
        <taxon>Gammaproteobacteria</taxon>
        <taxon>Lysobacterales</taxon>
        <taxon>Lysobacteraceae</taxon>
        <taxon>Xanthomonas</taxon>
    </lineage>
</organism>
<comment type="caution">
    <text evidence="1">The sequence shown here is derived from an EMBL/GenBank/DDBJ whole genome shotgun (WGS) entry which is preliminary data.</text>
</comment>
<dbReference type="RefSeq" id="WP_046981473.1">
    <property type="nucleotide sequence ID" value="NZ_CP043476.1"/>
</dbReference>
<dbReference type="Pfam" id="PF14085">
    <property type="entry name" value="DUF4265"/>
    <property type="match status" value="1"/>
</dbReference>
<evidence type="ECO:0000313" key="2">
    <source>
        <dbReference type="Proteomes" id="UP000238261"/>
    </source>
</evidence>
<dbReference type="InterPro" id="IPR025361">
    <property type="entry name" value="DUF4265"/>
</dbReference>
<evidence type="ECO:0000313" key="1">
    <source>
        <dbReference type="EMBL" id="PPU92366.1"/>
    </source>
</evidence>